<proteinExistence type="predicted"/>
<gene>
    <name evidence="2" type="ORF">M6B38_280200</name>
</gene>
<reference evidence="2" key="2">
    <citation type="submission" date="2023-04" db="EMBL/GenBank/DDBJ databases">
        <authorList>
            <person name="Bruccoleri R.E."/>
            <person name="Oakeley E.J."/>
            <person name="Faust A.-M."/>
            <person name="Dessus-Babus S."/>
            <person name="Altorfer M."/>
            <person name="Burckhardt D."/>
            <person name="Oertli M."/>
            <person name="Naumann U."/>
            <person name="Petersen F."/>
            <person name="Wong J."/>
        </authorList>
    </citation>
    <scope>NUCLEOTIDE SEQUENCE</scope>
    <source>
        <strain evidence="2">GSM-AAB239-AS_SAM_17_03QT</strain>
        <tissue evidence="2">Leaf</tissue>
    </source>
</reference>
<keyword evidence="3" id="KW-1185">Reference proteome</keyword>
<evidence type="ECO:0000313" key="3">
    <source>
        <dbReference type="Proteomes" id="UP001140949"/>
    </source>
</evidence>
<evidence type="ECO:0000313" key="2">
    <source>
        <dbReference type="EMBL" id="KAJ6845980.1"/>
    </source>
</evidence>
<organism evidence="2 3">
    <name type="scientific">Iris pallida</name>
    <name type="common">Sweet iris</name>
    <dbReference type="NCBI Taxonomy" id="29817"/>
    <lineage>
        <taxon>Eukaryota</taxon>
        <taxon>Viridiplantae</taxon>
        <taxon>Streptophyta</taxon>
        <taxon>Embryophyta</taxon>
        <taxon>Tracheophyta</taxon>
        <taxon>Spermatophyta</taxon>
        <taxon>Magnoliopsida</taxon>
        <taxon>Liliopsida</taxon>
        <taxon>Asparagales</taxon>
        <taxon>Iridaceae</taxon>
        <taxon>Iridoideae</taxon>
        <taxon>Irideae</taxon>
        <taxon>Iris</taxon>
    </lineage>
</organism>
<accession>A0AAX6HY37</accession>
<reference evidence="2" key="1">
    <citation type="journal article" date="2023" name="GigaByte">
        <title>Genome assembly of the bearded iris, Iris pallida Lam.</title>
        <authorList>
            <person name="Bruccoleri R.E."/>
            <person name="Oakeley E.J."/>
            <person name="Faust A.M.E."/>
            <person name="Altorfer M."/>
            <person name="Dessus-Babus S."/>
            <person name="Burckhardt D."/>
            <person name="Oertli M."/>
            <person name="Naumann U."/>
            <person name="Petersen F."/>
            <person name="Wong J."/>
        </authorList>
    </citation>
    <scope>NUCLEOTIDE SEQUENCE</scope>
    <source>
        <strain evidence="2">GSM-AAB239-AS_SAM_17_03QT</strain>
    </source>
</reference>
<evidence type="ECO:0000256" key="1">
    <source>
        <dbReference type="SAM" id="MobiDB-lite"/>
    </source>
</evidence>
<sequence length="193" mass="21837">MGMGVDEVLHLLQEYPSLLGVREYVEGVGGLPVLHQPHLLPPPPQPLRVPPLPVLERVPPSHHHHRRRVPLLQLLRVVRPEHVAGLVVPVGPLRQEGSPQPIRPRDRHERRLRQPQLRLRPLLPAEVGLYHHQARQLQALPPPAPAQRRATWWTMFPPALSPTRKVLERSASAMSGLPPPFSSRKRRTSRPSA</sequence>
<dbReference type="Proteomes" id="UP001140949">
    <property type="component" value="Unassembled WGS sequence"/>
</dbReference>
<protein>
    <submittedName>
        <fullName evidence="2">Carboxylesterase 18</fullName>
    </submittedName>
</protein>
<name>A0AAX6HY37_IRIPA</name>
<feature type="region of interest" description="Disordered" evidence="1">
    <location>
        <begin position="168"/>
        <end position="193"/>
    </location>
</feature>
<dbReference type="AlphaFoldDB" id="A0AAX6HY37"/>
<comment type="caution">
    <text evidence="2">The sequence shown here is derived from an EMBL/GenBank/DDBJ whole genome shotgun (WGS) entry which is preliminary data.</text>
</comment>
<dbReference type="EMBL" id="JANAVB010005600">
    <property type="protein sequence ID" value="KAJ6845980.1"/>
    <property type="molecule type" value="Genomic_DNA"/>
</dbReference>
<feature type="region of interest" description="Disordered" evidence="1">
    <location>
        <begin position="90"/>
        <end position="113"/>
    </location>
</feature>
<feature type="compositionally biased region" description="Basic residues" evidence="1">
    <location>
        <begin position="183"/>
        <end position="193"/>
    </location>
</feature>